<dbReference type="PANTHER" id="PTHR34853">
    <property type="match status" value="1"/>
</dbReference>
<evidence type="ECO:0000313" key="2">
    <source>
        <dbReference type="Proteomes" id="UP001596223"/>
    </source>
</evidence>
<dbReference type="PANTHER" id="PTHR34853:SF1">
    <property type="entry name" value="LIPASE 5"/>
    <property type="match status" value="1"/>
</dbReference>
<dbReference type="SUPFAM" id="SSF53474">
    <property type="entry name" value="alpha/beta-Hydrolases"/>
    <property type="match status" value="1"/>
</dbReference>
<sequence length="451" mass="48364">MTLSSDDHARAVDTWPAPTETLVPDHDPFYSPNPGFERLAEGTILRARPVELAEFGVIPVRVRAWQLLYRTTDLNGVPEACVTTVIVPLDGVAPGAPLLSFQCAIDAISARAFPSYALRRGSRAIGTVAHLELLCFADALRRGWAISIPDHEGMLGAWGAPREPGYRALDGIRATLTFAPAGLESGAQVGLWGYSGGGLATAWAAEMAPTYAPELDIVGAVLGSPVGDLVSTFHRLNGGLHAGLPTLVVAGLRRVYPAFDELIATHFSDEGRAVLDKAAQSTTVAAVLRLARYNVDRNSTTPMTEILALEAMLAVFADLTLGDHVPSTPLLVVQSVRDQIIAIDDIDALVGRYRDQGAHVTYLRDRTSEHLSLLPVSTPLSLNWLGDRFDGVPVTPSRTSTIRSVLSLPAGRRGVVALIRSAIRVLFARPITAAPTVRRRHRAVGENRRAA</sequence>
<name>A0ABW1JP47_9NOCA</name>
<gene>
    <name evidence="1" type="ORF">ACFP3H_06705</name>
</gene>
<keyword evidence="2" id="KW-1185">Reference proteome</keyword>
<dbReference type="Pfam" id="PF03583">
    <property type="entry name" value="LIP"/>
    <property type="match status" value="1"/>
</dbReference>
<reference evidence="2" key="1">
    <citation type="journal article" date="2019" name="Int. J. Syst. Evol. Microbiol.">
        <title>The Global Catalogue of Microorganisms (GCM) 10K type strain sequencing project: providing services to taxonomists for standard genome sequencing and annotation.</title>
        <authorList>
            <consortium name="The Broad Institute Genomics Platform"/>
            <consortium name="The Broad Institute Genome Sequencing Center for Infectious Disease"/>
            <person name="Wu L."/>
            <person name="Ma J."/>
        </authorList>
    </citation>
    <scope>NUCLEOTIDE SEQUENCE [LARGE SCALE GENOMIC DNA]</scope>
    <source>
        <strain evidence="2">CCUG 36956</strain>
    </source>
</reference>
<dbReference type="EMBL" id="JBHSQN010000002">
    <property type="protein sequence ID" value="MFC6010737.1"/>
    <property type="molecule type" value="Genomic_DNA"/>
</dbReference>
<dbReference type="PIRSF" id="PIRSF029171">
    <property type="entry name" value="Esterase_LipA"/>
    <property type="match status" value="1"/>
</dbReference>
<proteinExistence type="predicted"/>
<dbReference type="RefSeq" id="WP_378601066.1">
    <property type="nucleotide sequence ID" value="NZ_JBHSQN010000002.1"/>
</dbReference>
<dbReference type="Gene3D" id="1.10.260.130">
    <property type="match status" value="1"/>
</dbReference>
<organism evidence="1 2">
    <name type="scientific">Nocardia lasii</name>
    <dbReference type="NCBI Taxonomy" id="1616107"/>
    <lineage>
        <taxon>Bacteria</taxon>
        <taxon>Bacillati</taxon>
        <taxon>Actinomycetota</taxon>
        <taxon>Actinomycetes</taxon>
        <taxon>Mycobacteriales</taxon>
        <taxon>Nocardiaceae</taxon>
        <taxon>Nocardia</taxon>
    </lineage>
</organism>
<dbReference type="InterPro" id="IPR005152">
    <property type="entry name" value="Lipase_secreted"/>
</dbReference>
<dbReference type="InterPro" id="IPR029058">
    <property type="entry name" value="AB_hydrolase_fold"/>
</dbReference>
<accession>A0ABW1JP47</accession>
<evidence type="ECO:0000313" key="1">
    <source>
        <dbReference type="EMBL" id="MFC6010737.1"/>
    </source>
</evidence>
<dbReference type="Gene3D" id="3.40.50.1820">
    <property type="entry name" value="alpha/beta hydrolase"/>
    <property type="match status" value="1"/>
</dbReference>
<protein>
    <submittedName>
        <fullName evidence="1">Lipase family protein</fullName>
    </submittedName>
</protein>
<dbReference type="Proteomes" id="UP001596223">
    <property type="component" value="Unassembled WGS sequence"/>
</dbReference>
<comment type="caution">
    <text evidence="1">The sequence shown here is derived from an EMBL/GenBank/DDBJ whole genome shotgun (WGS) entry which is preliminary data.</text>
</comment>